<evidence type="ECO:0000256" key="4">
    <source>
        <dbReference type="ARBA" id="ARBA00022989"/>
    </source>
</evidence>
<proteinExistence type="inferred from homology"/>
<evidence type="ECO:0000256" key="1">
    <source>
        <dbReference type="ARBA" id="ARBA00004141"/>
    </source>
</evidence>
<accession>A0AAV2T996</accession>
<keyword evidence="5 6" id="KW-0472">Membrane</keyword>
<comment type="subcellular location">
    <subcellularLocation>
        <location evidence="1 6">Membrane</location>
        <topology evidence="1 6">Multi-pass membrane protein</topology>
    </subcellularLocation>
</comment>
<evidence type="ECO:0000313" key="7">
    <source>
        <dbReference type="EMBL" id="CAL5133674.1"/>
    </source>
</evidence>
<dbReference type="GO" id="GO:0005886">
    <property type="term" value="C:plasma membrane"/>
    <property type="evidence" value="ECO:0007669"/>
    <property type="project" value="TreeGrafter"/>
</dbReference>
<dbReference type="EMBL" id="CAXLJL010000157">
    <property type="protein sequence ID" value="CAL5133674.1"/>
    <property type="molecule type" value="Genomic_DNA"/>
</dbReference>
<dbReference type="InterPro" id="IPR018503">
    <property type="entry name" value="Tetraspanin_CS"/>
</dbReference>
<name>A0AAV2T996_CALDB</name>
<organism evidence="7 8">
    <name type="scientific">Calicophoron daubneyi</name>
    <name type="common">Rumen fluke</name>
    <name type="synonym">Paramphistomum daubneyi</name>
    <dbReference type="NCBI Taxonomy" id="300641"/>
    <lineage>
        <taxon>Eukaryota</taxon>
        <taxon>Metazoa</taxon>
        <taxon>Spiralia</taxon>
        <taxon>Lophotrochozoa</taxon>
        <taxon>Platyhelminthes</taxon>
        <taxon>Trematoda</taxon>
        <taxon>Digenea</taxon>
        <taxon>Plagiorchiida</taxon>
        <taxon>Pronocephalata</taxon>
        <taxon>Paramphistomoidea</taxon>
        <taxon>Paramphistomidae</taxon>
        <taxon>Calicophoron</taxon>
    </lineage>
</organism>
<dbReference type="PANTHER" id="PTHR19282:SF544">
    <property type="entry name" value="TETRASPANIN"/>
    <property type="match status" value="1"/>
</dbReference>
<dbReference type="Pfam" id="PF00335">
    <property type="entry name" value="Tetraspanin"/>
    <property type="match status" value="1"/>
</dbReference>
<gene>
    <name evidence="7" type="ORF">CDAUBV1_LOCUS6934</name>
</gene>
<dbReference type="PROSITE" id="PS00421">
    <property type="entry name" value="TM4_1"/>
    <property type="match status" value="1"/>
</dbReference>
<comment type="similarity">
    <text evidence="2 6">Belongs to the tetraspanin (TM4SF) family.</text>
</comment>
<reference evidence="7" key="1">
    <citation type="submission" date="2024-06" db="EMBL/GenBank/DDBJ databases">
        <authorList>
            <person name="Liu X."/>
            <person name="Lenzi L."/>
            <person name="Haldenby T S."/>
            <person name="Uol C."/>
        </authorList>
    </citation>
    <scope>NUCLEOTIDE SEQUENCE</scope>
</reference>
<evidence type="ECO:0000256" key="2">
    <source>
        <dbReference type="ARBA" id="ARBA00006840"/>
    </source>
</evidence>
<comment type="caution">
    <text evidence="7">The sequence shown here is derived from an EMBL/GenBank/DDBJ whole genome shotgun (WGS) entry which is preliminary data.</text>
</comment>
<dbReference type="Proteomes" id="UP001497525">
    <property type="component" value="Unassembled WGS sequence"/>
</dbReference>
<feature type="transmembrane region" description="Helical" evidence="6">
    <location>
        <begin position="82"/>
        <end position="109"/>
    </location>
</feature>
<feature type="transmembrane region" description="Helical" evidence="6">
    <location>
        <begin position="12"/>
        <end position="38"/>
    </location>
</feature>
<evidence type="ECO:0000256" key="6">
    <source>
        <dbReference type="RuleBase" id="RU361218"/>
    </source>
</evidence>
<feature type="transmembrane region" description="Helical" evidence="6">
    <location>
        <begin position="50"/>
        <end position="75"/>
    </location>
</feature>
<dbReference type="InterPro" id="IPR000301">
    <property type="entry name" value="Tetraspanin_animals"/>
</dbReference>
<dbReference type="InterPro" id="IPR018499">
    <property type="entry name" value="Tetraspanin/Peripherin"/>
</dbReference>
<evidence type="ECO:0000256" key="5">
    <source>
        <dbReference type="ARBA" id="ARBA00023136"/>
    </source>
</evidence>
<feature type="transmembrane region" description="Helical" evidence="6">
    <location>
        <begin position="253"/>
        <end position="279"/>
    </location>
</feature>
<dbReference type="SUPFAM" id="SSF48652">
    <property type="entry name" value="Tetraspanin"/>
    <property type="match status" value="1"/>
</dbReference>
<keyword evidence="3 6" id="KW-0812">Transmembrane</keyword>
<dbReference type="Gene3D" id="1.10.1450.10">
    <property type="entry name" value="Tetraspanin"/>
    <property type="match status" value="1"/>
</dbReference>
<sequence length="302" mass="33924">MIKKPLLNRHTTLVLLFVNAILFLFSIAIITLGVYIIIDQTNMSELFGTSLYTTGVYMLLFFGLVTSIAAIFGCLAATKENIFVLMIHACILCITILFLFISSILVLVFKDSLGASAKESMTSSLKNQYGRQKIVTNAWNMTQSKLRCCGVDDLGWNVYEDSWWDIFVNMDIYEKNSKLQKTSPFYKFVPESCCATIIDGITGWPSNTFRDLTRCQAWQFGPPSHRSGAHNDAIYYSGCFNSLKEYINFHAKAIGSLGLVTTVILVVALVLSVMILISLKRKQDHAKRTYQSHSYASIPYTS</sequence>
<dbReference type="PRINTS" id="PR00259">
    <property type="entry name" value="TMFOUR"/>
</dbReference>
<keyword evidence="4 6" id="KW-1133">Transmembrane helix</keyword>
<dbReference type="AlphaFoldDB" id="A0AAV2T996"/>
<dbReference type="InterPro" id="IPR008952">
    <property type="entry name" value="Tetraspanin_EC2_sf"/>
</dbReference>
<evidence type="ECO:0000313" key="8">
    <source>
        <dbReference type="Proteomes" id="UP001497525"/>
    </source>
</evidence>
<evidence type="ECO:0000256" key="3">
    <source>
        <dbReference type="ARBA" id="ARBA00022692"/>
    </source>
</evidence>
<dbReference type="PANTHER" id="PTHR19282">
    <property type="entry name" value="TETRASPANIN"/>
    <property type="match status" value="1"/>
</dbReference>
<protein>
    <recommendedName>
        <fullName evidence="6">Tetraspanin</fullName>
    </recommendedName>
</protein>
<dbReference type="PIRSF" id="PIRSF002419">
    <property type="entry name" value="Tetraspanin"/>
    <property type="match status" value="1"/>
</dbReference>